<name>A0A1V9ZUB8_ACHHY</name>
<comment type="caution">
    <text evidence="1">The sequence shown here is derived from an EMBL/GenBank/DDBJ whole genome shotgun (WGS) entry which is preliminary data.</text>
</comment>
<dbReference type="InterPro" id="IPR032675">
    <property type="entry name" value="LRR_dom_sf"/>
</dbReference>
<dbReference type="STRING" id="1202772.A0A1V9ZUB8"/>
<dbReference type="AlphaFoldDB" id="A0A1V9ZUB8"/>
<proteinExistence type="predicted"/>
<dbReference type="InterPro" id="IPR052394">
    <property type="entry name" value="LRR-containing"/>
</dbReference>
<dbReference type="PANTHER" id="PTHR24114:SF2">
    <property type="entry name" value="F-BOX DOMAIN-CONTAINING PROTEIN-RELATED"/>
    <property type="match status" value="1"/>
</dbReference>
<keyword evidence="2" id="KW-1185">Reference proteome</keyword>
<reference evidence="1 2" key="1">
    <citation type="journal article" date="2014" name="Genome Biol. Evol.">
        <title>The secreted proteins of Achlya hypogyna and Thraustotheca clavata identify the ancestral oomycete secretome and reveal gene acquisitions by horizontal gene transfer.</title>
        <authorList>
            <person name="Misner I."/>
            <person name="Blouin N."/>
            <person name="Leonard G."/>
            <person name="Richards T.A."/>
            <person name="Lane C.E."/>
        </authorList>
    </citation>
    <scope>NUCLEOTIDE SEQUENCE [LARGE SCALE GENOMIC DNA]</scope>
    <source>
        <strain evidence="1 2">ATCC 48635</strain>
    </source>
</reference>
<protein>
    <submittedName>
        <fullName evidence="1">Uncharacterized protein</fullName>
    </submittedName>
</protein>
<evidence type="ECO:0000313" key="2">
    <source>
        <dbReference type="Proteomes" id="UP000243579"/>
    </source>
</evidence>
<dbReference type="SMART" id="SM00368">
    <property type="entry name" value="LRR_RI"/>
    <property type="match status" value="3"/>
</dbReference>
<dbReference type="Proteomes" id="UP000243579">
    <property type="component" value="Unassembled WGS sequence"/>
</dbReference>
<evidence type="ECO:0000313" key="1">
    <source>
        <dbReference type="EMBL" id="OQS01616.1"/>
    </source>
</evidence>
<sequence>MPCDDNDNEGPPAPSVIAETRSVTDVDMTPFFETDLTFERKLAVLGPRSTHADSIKVACRDDVAAIDWARTNVLTVHLEALAVYVSLTSRHLVHLDLSFNMLGPSGAEVLGKALLTNNTLETLVLQRTQLTGSPYRPSFSGLAVLVKGLESKRSVLRRVNLAESGLQPNGVRLICCALAFHRTLTALDISNNQAGLFKDKQGYTALASLIRFSKTLRMLNMSNNPFESGAGPVLLEALVENPALTVLHAAGCKLTEVLGASSLLKFDECTL</sequence>
<dbReference type="PANTHER" id="PTHR24114">
    <property type="entry name" value="LEUCINE RICH REPEAT FAMILY PROTEIN"/>
    <property type="match status" value="1"/>
</dbReference>
<accession>A0A1V9ZUB8</accession>
<dbReference type="EMBL" id="JNBR01000005">
    <property type="protein sequence ID" value="OQS01616.1"/>
    <property type="molecule type" value="Genomic_DNA"/>
</dbReference>
<dbReference type="SUPFAM" id="SSF52047">
    <property type="entry name" value="RNI-like"/>
    <property type="match status" value="1"/>
</dbReference>
<dbReference type="Pfam" id="PF13516">
    <property type="entry name" value="LRR_6"/>
    <property type="match status" value="1"/>
</dbReference>
<gene>
    <name evidence="1" type="ORF">ACHHYP_00554</name>
</gene>
<dbReference type="InterPro" id="IPR001611">
    <property type="entry name" value="Leu-rich_rpt"/>
</dbReference>
<dbReference type="Gene3D" id="3.80.10.10">
    <property type="entry name" value="Ribonuclease Inhibitor"/>
    <property type="match status" value="2"/>
</dbReference>
<dbReference type="OrthoDB" id="120976at2759"/>
<organism evidence="1 2">
    <name type="scientific">Achlya hypogyna</name>
    <name type="common">Oomycete</name>
    <name type="synonym">Protoachlya hypogyna</name>
    <dbReference type="NCBI Taxonomy" id="1202772"/>
    <lineage>
        <taxon>Eukaryota</taxon>
        <taxon>Sar</taxon>
        <taxon>Stramenopiles</taxon>
        <taxon>Oomycota</taxon>
        <taxon>Saprolegniomycetes</taxon>
        <taxon>Saprolegniales</taxon>
        <taxon>Achlyaceae</taxon>
        <taxon>Achlya</taxon>
    </lineage>
</organism>